<dbReference type="InterPro" id="IPR045425">
    <property type="entry name" value="DUF6508"/>
</dbReference>
<comment type="caution">
    <text evidence="1">The sequence shown here is derived from an EMBL/GenBank/DDBJ whole genome shotgun (WGS) entry which is preliminary data.</text>
</comment>
<gene>
    <name evidence="1" type="ORF">GCM10007424_16850</name>
</gene>
<evidence type="ECO:0008006" key="3">
    <source>
        <dbReference type="Google" id="ProtNLM"/>
    </source>
</evidence>
<sequence>MIELKDFSKHLNSIKYEKWQLLFDTIPVIEQTEEFGKVQGGDLLEDGSITFPYWSSAEIVDKVFDLISDLNIAPAYNWMKWKEGSRMLNSNTIVYKDLDIITLCKFLTILIRMDRFNEGYLISRFKDGTMLNIVKAIKYKVNNRDY</sequence>
<evidence type="ECO:0000313" key="1">
    <source>
        <dbReference type="EMBL" id="GGB77418.1"/>
    </source>
</evidence>
<dbReference type="Proteomes" id="UP000615760">
    <property type="component" value="Unassembled WGS sequence"/>
</dbReference>
<dbReference type="RefSeq" id="WP_188620834.1">
    <property type="nucleotide sequence ID" value="NZ_BMJE01000004.1"/>
</dbReference>
<name>A0ABQ1JUG9_9FLAO</name>
<dbReference type="Pfam" id="PF20118">
    <property type="entry name" value="DUF6508"/>
    <property type="match status" value="1"/>
</dbReference>
<dbReference type="EMBL" id="BMJE01000004">
    <property type="protein sequence ID" value="GGB77418.1"/>
    <property type="molecule type" value="Genomic_DNA"/>
</dbReference>
<accession>A0ABQ1JUG9</accession>
<proteinExistence type="predicted"/>
<reference evidence="2" key="1">
    <citation type="journal article" date="2019" name="Int. J. Syst. Evol. Microbiol.">
        <title>The Global Catalogue of Microorganisms (GCM) 10K type strain sequencing project: providing services to taxonomists for standard genome sequencing and annotation.</title>
        <authorList>
            <consortium name="The Broad Institute Genomics Platform"/>
            <consortium name="The Broad Institute Genome Sequencing Center for Infectious Disease"/>
            <person name="Wu L."/>
            <person name="Ma J."/>
        </authorList>
    </citation>
    <scope>NUCLEOTIDE SEQUENCE [LARGE SCALE GENOMIC DNA]</scope>
    <source>
        <strain evidence="2">CGMCC 1.15461</strain>
    </source>
</reference>
<evidence type="ECO:0000313" key="2">
    <source>
        <dbReference type="Proteomes" id="UP000615760"/>
    </source>
</evidence>
<protein>
    <recommendedName>
        <fullName evidence="3">DUF2750 domain-containing protein</fullName>
    </recommendedName>
</protein>
<keyword evidence="2" id="KW-1185">Reference proteome</keyword>
<organism evidence="1 2">
    <name type="scientific">Flavobacterium suaedae</name>
    <dbReference type="NCBI Taxonomy" id="1767027"/>
    <lineage>
        <taxon>Bacteria</taxon>
        <taxon>Pseudomonadati</taxon>
        <taxon>Bacteroidota</taxon>
        <taxon>Flavobacteriia</taxon>
        <taxon>Flavobacteriales</taxon>
        <taxon>Flavobacteriaceae</taxon>
        <taxon>Flavobacterium</taxon>
    </lineage>
</organism>